<evidence type="ECO:0000313" key="2">
    <source>
        <dbReference type="EMBL" id="SDC55945.1"/>
    </source>
</evidence>
<dbReference type="EMBL" id="FMZH01000002">
    <property type="protein sequence ID" value="SDC55945.1"/>
    <property type="molecule type" value="Genomic_DNA"/>
</dbReference>
<name>A0A1G6MLY0_9SPHI</name>
<feature type="region of interest" description="Disordered" evidence="1">
    <location>
        <begin position="1"/>
        <end position="27"/>
    </location>
</feature>
<evidence type="ECO:0000256" key="1">
    <source>
        <dbReference type="SAM" id="MobiDB-lite"/>
    </source>
</evidence>
<dbReference type="Proteomes" id="UP000199455">
    <property type="component" value="Unassembled WGS sequence"/>
</dbReference>
<feature type="compositionally biased region" description="Low complexity" evidence="1">
    <location>
        <begin position="15"/>
        <end position="27"/>
    </location>
</feature>
<protein>
    <submittedName>
        <fullName evidence="2">Uncharacterized protein</fullName>
    </submittedName>
</protein>
<gene>
    <name evidence="2" type="ORF">SAMN04488024_102369</name>
</gene>
<evidence type="ECO:0000313" key="3">
    <source>
        <dbReference type="Proteomes" id="UP000199455"/>
    </source>
</evidence>
<accession>A0A1G6MLY0</accession>
<sequence length="109" mass="12093">MFLVPNPDDSVPNTNDPVPNPGDLVPNPDDLVLNPDDPVPNTIDLVLNTDGLFATPSLRHFFNHKAHRGKDAEDTELGVSFNRPFYIFHPFPSQTPNSQLQTRSTNSDT</sequence>
<keyword evidence="3" id="KW-1185">Reference proteome</keyword>
<organism evidence="2 3">
    <name type="scientific">Pedobacter soli</name>
    <dbReference type="NCBI Taxonomy" id="390242"/>
    <lineage>
        <taxon>Bacteria</taxon>
        <taxon>Pseudomonadati</taxon>
        <taxon>Bacteroidota</taxon>
        <taxon>Sphingobacteriia</taxon>
        <taxon>Sphingobacteriales</taxon>
        <taxon>Sphingobacteriaceae</taxon>
        <taxon>Pedobacter</taxon>
    </lineage>
</organism>
<dbReference type="AlphaFoldDB" id="A0A1G6MLY0"/>
<proteinExistence type="predicted"/>
<reference evidence="3" key="1">
    <citation type="submission" date="2016-10" db="EMBL/GenBank/DDBJ databases">
        <authorList>
            <person name="Varghese N."/>
            <person name="Submissions S."/>
        </authorList>
    </citation>
    <scope>NUCLEOTIDE SEQUENCE [LARGE SCALE GENOMIC DNA]</scope>
    <source>
        <strain evidence="3">DSM 18609</strain>
    </source>
</reference>